<dbReference type="EMBL" id="GL377565">
    <property type="protein sequence ID" value="EFJ37796.1"/>
    <property type="molecule type" value="Genomic_DNA"/>
</dbReference>
<evidence type="ECO:0000313" key="2">
    <source>
        <dbReference type="EMBL" id="EFJ37796.1"/>
    </source>
</evidence>
<dbReference type="SUPFAM" id="SSF56112">
    <property type="entry name" value="Protein kinase-like (PK-like)"/>
    <property type="match status" value="1"/>
</dbReference>
<organism evidence="3">
    <name type="scientific">Selaginella moellendorffii</name>
    <name type="common">Spikemoss</name>
    <dbReference type="NCBI Taxonomy" id="88036"/>
    <lineage>
        <taxon>Eukaryota</taxon>
        <taxon>Viridiplantae</taxon>
        <taxon>Streptophyta</taxon>
        <taxon>Embryophyta</taxon>
        <taxon>Tracheophyta</taxon>
        <taxon>Lycopodiopsida</taxon>
        <taxon>Selaginellales</taxon>
        <taxon>Selaginellaceae</taxon>
        <taxon>Selaginella</taxon>
    </lineage>
</organism>
<dbReference type="HOGENOM" id="CLU_571619_0_0_1"/>
<accession>D8QQH9</accession>
<name>D8QQH9_SELML</name>
<dbReference type="InterPro" id="IPR051678">
    <property type="entry name" value="AGP_Transferase"/>
</dbReference>
<dbReference type="PANTHER" id="PTHR21310:SF15">
    <property type="entry name" value="AMINOGLYCOSIDE PHOSPHOTRANSFERASE DOMAIN-CONTAINING PROTEIN"/>
    <property type="match status" value="1"/>
</dbReference>
<feature type="compositionally biased region" description="Acidic residues" evidence="1">
    <location>
        <begin position="403"/>
        <end position="461"/>
    </location>
</feature>
<dbReference type="KEGG" id="smo:SELMODRAFT_402398"/>
<reference evidence="2 3" key="1">
    <citation type="journal article" date="2011" name="Science">
        <title>The Selaginella genome identifies genetic changes associated with the evolution of vascular plants.</title>
        <authorList>
            <person name="Banks J.A."/>
            <person name="Nishiyama T."/>
            <person name="Hasebe M."/>
            <person name="Bowman J.L."/>
            <person name="Gribskov M."/>
            <person name="dePamphilis C."/>
            <person name="Albert V.A."/>
            <person name="Aono N."/>
            <person name="Aoyama T."/>
            <person name="Ambrose B.A."/>
            <person name="Ashton N.W."/>
            <person name="Axtell M.J."/>
            <person name="Barker E."/>
            <person name="Barker M.S."/>
            <person name="Bennetzen J.L."/>
            <person name="Bonawitz N.D."/>
            <person name="Chapple C."/>
            <person name="Cheng C."/>
            <person name="Correa L.G."/>
            <person name="Dacre M."/>
            <person name="DeBarry J."/>
            <person name="Dreyer I."/>
            <person name="Elias M."/>
            <person name="Engstrom E.M."/>
            <person name="Estelle M."/>
            <person name="Feng L."/>
            <person name="Finet C."/>
            <person name="Floyd S.K."/>
            <person name="Frommer W.B."/>
            <person name="Fujita T."/>
            <person name="Gramzow L."/>
            <person name="Gutensohn M."/>
            <person name="Harholt J."/>
            <person name="Hattori M."/>
            <person name="Heyl A."/>
            <person name="Hirai T."/>
            <person name="Hiwatashi Y."/>
            <person name="Ishikawa M."/>
            <person name="Iwata M."/>
            <person name="Karol K.G."/>
            <person name="Koehler B."/>
            <person name="Kolukisaoglu U."/>
            <person name="Kubo M."/>
            <person name="Kurata T."/>
            <person name="Lalonde S."/>
            <person name="Li K."/>
            <person name="Li Y."/>
            <person name="Litt A."/>
            <person name="Lyons E."/>
            <person name="Manning G."/>
            <person name="Maruyama T."/>
            <person name="Michael T.P."/>
            <person name="Mikami K."/>
            <person name="Miyazaki S."/>
            <person name="Morinaga S."/>
            <person name="Murata T."/>
            <person name="Mueller-Roeber B."/>
            <person name="Nelson D.R."/>
            <person name="Obara M."/>
            <person name="Oguri Y."/>
            <person name="Olmstead R.G."/>
            <person name="Onodera N."/>
            <person name="Petersen B.L."/>
            <person name="Pils B."/>
            <person name="Prigge M."/>
            <person name="Rensing S.A."/>
            <person name="Riano-Pachon D.M."/>
            <person name="Roberts A.W."/>
            <person name="Sato Y."/>
            <person name="Scheller H.V."/>
            <person name="Schulz B."/>
            <person name="Schulz C."/>
            <person name="Shakirov E.V."/>
            <person name="Shibagaki N."/>
            <person name="Shinohara N."/>
            <person name="Shippen D.E."/>
            <person name="Soerensen I."/>
            <person name="Sotooka R."/>
            <person name="Sugimoto N."/>
            <person name="Sugita M."/>
            <person name="Sumikawa N."/>
            <person name="Tanurdzic M."/>
            <person name="Theissen G."/>
            <person name="Ulvskov P."/>
            <person name="Wakazuki S."/>
            <person name="Weng J.K."/>
            <person name="Willats W.W."/>
            <person name="Wipf D."/>
            <person name="Wolf P.G."/>
            <person name="Yang L."/>
            <person name="Zimmer A.D."/>
            <person name="Zhu Q."/>
            <person name="Mitros T."/>
            <person name="Hellsten U."/>
            <person name="Loque D."/>
            <person name="Otillar R."/>
            <person name="Salamov A."/>
            <person name="Schmutz J."/>
            <person name="Shapiro H."/>
            <person name="Lindquist E."/>
            <person name="Lucas S."/>
            <person name="Rokhsar D."/>
            <person name="Grigoriev I.V."/>
        </authorList>
    </citation>
    <scope>NUCLEOTIDE SEQUENCE [LARGE SCALE GENOMIC DNA]</scope>
</reference>
<dbReference type="Gramene" id="EFJ37796">
    <property type="protein sequence ID" value="EFJ37796"/>
    <property type="gene ID" value="SELMODRAFT_402398"/>
</dbReference>
<dbReference type="InParanoid" id="D8QQH9"/>
<sequence>MERVRRIVFDCFGCFPGRLERIIGKVLGCCVRIQGVLGRGSYNLVLDTLLVDKGRSERRVALRLPLTRRSRISPQEAVSGYAATLFLSQLGGPTVVAGPIHVASPPLPYATRGMSYLAVLPVADGVRLWDLWEDSRSTLAWRKRVLSDLAAVTLQLYRHPLEGIGDMALASDGSPCVGVLHDGAVAIAMERGMDVGDRLSPGPYSTWKEYAWNQIQGLLLLHGDSPLYGGSIRANAEIILEWLEDFQPDFPEKFFLCHPEFGSGQVLVDPGSGHVESIVDWDCAKTVTVHWLARGFFLPFFHYREKPDEVEEEELLRFFREELRLGGAPELVPYVTKHPEEVYPQVMFEEHIRPREVSAECADTSLWVFCTEMQAQGFMDDEMVIQKVEAPWKKSKSPTTSSAEEDDEEKSGEDDEEDEDGEEESGDDEEESSDSEEESGKDDEEDEDGEEESGEDEDEEQ</sequence>
<keyword evidence="3" id="KW-1185">Reference proteome</keyword>
<evidence type="ECO:0000313" key="3">
    <source>
        <dbReference type="Proteomes" id="UP000001514"/>
    </source>
</evidence>
<gene>
    <name evidence="2" type="ORF">SELMODRAFT_402398</name>
</gene>
<proteinExistence type="predicted"/>
<protein>
    <submittedName>
        <fullName evidence="2">Uncharacterized protein</fullName>
    </submittedName>
</protein>
<dbReference type="AlphaFoldDB" id="D8QQH9"/>
<feature type="region of interest" description="Disordered" evidence="1">
    <location>
        <begin position="390"/>
        <end position="461"/>
    </location>
</feature>
<dbReference type="Proteomes" id="UP000001514">
    <property type="component" value="Unassembled WGS sequence"/>
</dbReference>
<dbReference type="InterPro" id="IPR011009">
    <property type="entry name" value="Kinase-like_dom_sf"/>
</dbReference>
<evidence type="ECO:0000256" key="1">
    <source>
        <dbReference type="SAM" id="MobiDB-lite"/>
    </source>
</evidence>
<dbReference type="PANTHER" id="PTHR21310">
    <property type="entry name" value="AMINOGLYCOSIDE PHOSPHOTRANSFERASE-RELATED-RELATED"/>
    <property type="match status" value="1"/>
</dbReference>